<comment type="similarity">
    <text evidence="2">Belongs to the pterin-4-alpha-carbinolamine dehydratase family.</text>
</comment>
<dbReference type="EC" id="4.2.1.96" evidence="3"/>
<reference evidence="5" key="1">
    <citation type="submission" date="2018-05" db="EMBL/GenBank/DDBJ databases">
        <authorList>
            <person name="Lanie J.A."/>
            <person name="Ng W.-L."/>
            <person name="Kazmierczak K.M."/>
            <person name="Andrzejewski T.M."/>
            <person name="Davidsen T.M."/>
            <person name="Wayne K.J."/>
            <person name="Tettelin H."/>
            <person name="Glass J.I."/>
            <person name="Rusch D."/>
            <person name="Podicherti R."/>
            <person name="Tsui H.-C.T."/>
            <person name="Winkler M.E."/>
        </authorList>
    </citation>
    <scope>NUCLEOTIDE SEQUENCE</scope>
</reference>
<dbReference type="InterPro" id="IPR001533">
    <property type="entry name" value="Pterin_deHydtase"/>
</dbReference>
<dbReference type="Gene3D" id="3.30.1360.20">
    <property type="entry name" value="Transcriptional coactivator/pterin dehydratase"/>
    <property type="match status" value="1"/>
</dbReference>
<evidence type="ECO:0000313" key="5">
    <source>
        <dbReference type="EMBL" id="SVC46194.1"/>
    </source>
</evidence>
<sequence>MVEKKSLTQEELQVKIKELVPDWKSGENERGVPYIERVKHASTYMEGIDFVTKVAEAAEANNHHPDIHINYKRISVKYWTHTSGGVTLADIQMAQKITPLF</sequence>
<comment type="catalytic activity">
    <reaction evidence="1">
        <text>(4aS,6R)-4a-hydroxy-L-erythro-5,6,7,8-tetrahydrobiopterin = (6R)-L-erythro-6,7-dihydrobiopterin + H2O</text>
        <dbReference type="Rhea" id="RHEA:11920"/>
        <dbReference type="ChEBI" id="CHEBI:15377"/>
        <dbReference type="ChEBI" id="CHEBI:15642"/>
        <dbReference type="ChEBI" id="CHEBI:43120"/>
        <dbReference type="EC" id="4.2.1.96"/>
    </reaction>
</comment>
<evidence type="ECO:0000256" key="3">
    <source>
        <dbReference type="ARBA" id="ARBA00013252"/>
    </source>
</evidence>
<name>A0A382MB71_9ZZZZ</name>
<proteinExistence type="inferred from homology"/>
<dbReference type="GO" id="GO:0008124">
    <property type="term" value="F:4-alpha-hydroxytetrahydrobiopterin dehydratase activity"/>
    <property type="evidence" value="ECO:0007669"/>
    <property type="project" value="UniProtKB-EC"/>
</dbReference>
<evidence type="ECO:0000256" key="4">
    <source>
        <dbReference type="ARBA" id="ARBA00023239"/>
    </source>
</evidence>
<accession>A0A382MB71</accession>
<dbReference type="Pfam" id="PF01329">
    <property type="entry name" value="Pterin_4a"/>
    <property type="match status" value="1"/>
</dbReference>
<dbReference type="NCBIfam" id="NF002017">
    <property type="entry name" value="PRK00823.1-2"/>
    <property type="match status" value="1"/>
</dbReference>
<evidence type="ECO:0000256" key="1">
    <source>
        <dbReference type="ARBA" id="ARBA00001554"/>
    </source>
</evidence>
<dbReference type="AlphaFoldDB" id="A0A382MB71"/>
<dbReference type="CDD" id="cd00488">
    <property type="entry name" value="PCD_DCoH"/>
    <property type="match status" value="1"/>
</dbReference>
<dbReference type="PANTHER" id="PTHR12599">
    <property type="entry name" value="PTERIN-4-ALPHA-CARBINOLAMINE DEHYDRATASE"/>
    <property type="match status" value="1"/>
</dbReference>
<dbReference type="PANTHER" id="PTHR12599:SF0">
    <property type="entry name" value="PTERIN-4-ALPHA-CARBINOLAMINE DEHYDRATASE"/>
    <property type="match status" value="1"/>
</dbReference>
<dbReference type="InterPro" id="IPR036428">
    <property type="entry name" value="PCD_sf"/>
</dbReference>
<dbReference type="SUPFAM" id="SSF55248">
    <property type="entry name" value="PCD-like"/>
    <property type="match status" value="1"/>
</dbReference>
<organism evidence="5">
    <name type="scientific">marine metagenome</name>
    <dbReference type="NCBI Taxonomy" id="408172"/>
    <lineage>
        <taxon>unclassified sequences</taxon>
        <taxon>metagenomes</taxon>
        <taxon>ecological metagenomes</taxon>
    </lineage>
</organism>
<dbReference type="GO" id="GO:0006729">
    <property type="term" value="P:tetrahydrobiopterin biosynthetic process"/>
    <property type="evidence" value="ECO:0007669"/>
    <property type="project" value="InterPro"/>
</dbReference>
<keyword evidence="4" id="KW-0456">Lyase</keyword>
<protein>
    <recommendedName>
        <fullName evidence="3">4a-hydroxytetrahydrobiopterin dehydratase</fullName>
        <ecNumber evidence="3">4.2.1.96</ecNumber>
    </recommendedName>
</protein>
<gene>
    <name evidence="5" type="ORF">METZ01_LOCUS299048</name>
</gene>
<dbReference type="EMBL" id="UINC01092534">
    <property type="protein sequence ID" value="SVC46194.1"/>
    <property type="molecule type" value="Genomic_DNA"/>
</dbReference>
<evidence type="ECO:0000256" key="2">
    <source>
        <dbReference type="ARBA" id="ARBA00006472"/>
    </source>
</evidence>